<dbReference type="InterPro" id="IPR003848">
    <property type="entry name" value="DUF218"/>
</dbReference>
<evidence type="ECO:0000313" key="4">
    <source>
        <dbReference type="EMBL" id="TXJ92787.1"/>
    </source>
</evidence>
<sequence>MMKKLLLFSLVFGLSIISTAQTKQQDQKYPNKTLKGLQDKNFYLFSAIMDDQKVSQLLREDKILKDFALGRQTTVQDVPPKSVAEVVAPFLWSEQKIQTVGKRLVEMSKDNGTFSNLIQKLRKSHSYAHFEDYPDDELLYKAWELCAKGLDTVLEVYGTGKKPFYKNIDSISFDVNSKQYAYAVAILGQQAEQDARETNLFFQPSLNLSLSLLYANHKDEAVRYDPLDKKENAKAIQAIKTIDFGAYDYASIVVLGGGPENYRDKLSIAGKINLQLAIKEYRENKAPLIMVSGGHVHPYMTPYCEAVEMKRELMEEYSVPEEHIIIEPYARHTTTNMRNATRLMIEYSIPLDKKSLVVTNPAHSAYVEGDYFKERCEKELGYQPVELHSRLSPSTLEFTGNKVSTHQNPYQPLDP</sequence>
<dbReference type="Pfam" id="PF02698">
    <property type="entry name" value="DUF218"/>
    <property type="match status" value="1"/>
</dbReference>
<evidence type="ECO:0000259" key="2">
    <source>
        <dbReference type="Pfam" id="PF02698"/>
    </source>
</evidence>
<reference evidence="3 5" key="1">
    <citation type="submission" date="2018-08" db="EMBL/GenBank/DDBJ databases">
        <title>Proposal of Muricauda 72 sp.nov. and Muricauda NH166 sp.nov., isolated from seawater.</title>
        <authorList>
            <person name="Cheng H."/>
            <person name="Wu Y.-H."/>
            <person name="Guo L.-L."/>
            <person name="Xu X.-W."/>
        </authorList>
    </citation>
    <scope>NUCLEOTIDE SEQUENCE [LARGE SCALE GENOMIC DNA]</scope>
    <source>
        <strain evidence="3 5">72</strain>
    </source>
</reference>
<gene>
    <name evidence="3" type="ORF">D2V05_13595</name>
    <name evidence="4" type="ORF">FQ017_13465</name>
</gene>
<dbReference type="Proteomes" id="UP000266691">
    <property type="component" value="Unassembled WGS sequence"/>
</dbReference>
<name>A0A3A1NL50_9FLAO</name>
<keyword evidence="6" id="KW-1185">Reference proteome</keyword>
<evidence type="ECO:0000256" key="1">
    <source>
        <dbReference type="SAM" id="SignalP"/>
    </source>
</evidence>
<dbReference type="GO" id="GO:0005886">
    <property type="term" value="C:plasma membrane"/>
    <property type="evidence" value="ECO:0007669"/>
    <property type="project" value="TreeGrafter"/>
</dbReference>
<dbReference type="EMBL" id="QXFI01000031">
    <property type="protein sequence ID" value="RIV43447.1"/>
    <property type="molecule type" value="Genomic_DNA"/>
</dbReference>
<evidence type="ECO:0000313" key="6">
    <source>
        <dbReference type="Proteomes" id="UP000321621"/>
    </source>
</evidence>
<dbReference type="Proteomes" id="UP000321621">
    <property type="component" value="Unassembled WGS sequence"/>
</dbReference>
<dbReference type="PANTHER" id="PTHR30336">
    <property type="entry name" value="INNER MEMBRANE PROTEIN, PROBABLE PERMEASE"/>
    <property type="match status" value="1"/>
</dbReference>
<feature type="signal peptide" evidence="1">
    <location>
        <begin position="1"/>
        <end position="20"/>
    </location>
</feature>
<comment type="caution">
    <text evidence="3">The sequence shown here is derived from an EMBL/GenBank/DDBJ whole genome shotgun (WGS) entry which is preliminary data.</text>
</comment>
<dbReference type="EMBL" id="VNWK01000031">
    <property type="protein sequence ID" value="TXJ92787.1"/>
    <property type="molecule type" value="Genomic_DNA"/>
</dbReference>
<dbReference type="OrthoDB" id="1092058at2"/>
<dbReference type="PANTHER" id="PTHR30336:SF20">
    <property type="entry name" value="DUF218 DOMAIN-CONTAINING PROTEIN"/>
    <property type="match status" value="1"/>
</dbReference>
<dbReference type="InterPro" id="IPR014729">
    <property type="entry name" value="Rossmann-like_a/b/a_fold"/>
</dbReference>
<evidence type="ECO:0000313" key="5">
    <source>
        <dbReference type="Proteomes" id="UP000266691"/>
    </source>
</evidence>
<keyword evidence="1" id="KW-0732">Signal</keyword>
<dbReference type="RefSeq" id="WP_119648174.1">
    <property type="nucleotide sequence ID" value="NZ_QXFI01000031.1"/>
</dbReference>
<accession>A0A3A1NL50</accession>
<reference evidence="4 6" key="2">
    <citation type="submission" date="2019-07" db="EMBL/GenBank/DDBJ databases">
        <title>Draft genome of two Muricauda strains isolated from deep sea.</title>
        <authorList>
            <person name="Sun C."/>
        </authorList>
    </citation>
    <scope>NUCLEOTIDE SEQUENCE [LARGE SCALE GENOMIC DNA]</scope>
    <source>
        <strain evidence="4 6">72</strain>
    </source>
</reference>
<evidence type="ECO:0000313" key="3">
    <source>
        <dbReference type="EMBL" id="RIV43447.1"/>
    </source>
</evidence>
<feature type="domain" description="DUF218" evidence="2">
    <location>
        <begin position="252"/>
        <end position="365"/>
    </location>
</feature>
<feature type="chain" id="PRO_5017370807" evidence="1">
    <location>
        <begin position="21"/>
        <end position="415"/>
    </location>
</feature>
<organism evidence="3 5">
    <name type="scientific">Flagellimonas pelagia</name>
    <dbReference type="NCBI Taxonomy" id="2306998"/>
    <lineage>
        <taxon>Bacteria</taxon>
        <taxon>Pseudomonadati</taxon>
        <taxon>Bacteroidota</taxon>
        <taxon>Flavobacteriia</taxon>
        <taxon>Flavobacteriales</taxon>
        <taxon>Flavobacteriaceae</taxon>
        <taxon>Flagellimonas</taxon>
    </lineage>
</organism>
<dbReference type="AlphaFoldDB" id="A0A3A1NL50"/>
<proteinExistence type="predicted"/>
<dbReference type="CDD" id="cd06259">
    <property type="entry name" value="YdcF-like"/>
    <property type="match status" value="1"/>
</dbReference>
<dbReference type="InterPro" id="IPR051599">
    <property type="entry name" value="Cell_Envelope_Assoc"/>
</dbReference>
<protein>
    <submittedName>
        <fullName evidence="3">YdcF family protein</fullName>
    </submittedName>
</protein>
<dbReference type="Gene3D" id="3.40.50.620">
    <property type="entry name" value="HUPs"/>
    <property type="match status" value="1"/>
</dbReference>